<dbReference type="InterPro" id="IPR036871">
    <property type="entry name" value="PX_dom_sf"/>
</dbReference>
<dbReference type="Proteomes" id="UP000298327">
    <property type="component" value="Unassembled WGS sequence"/>
</dbReference>
<evidence type="ECO:0000313" key="3">
    <source>
        <dbReference type="EMBL" id="TFY58324.1"/>
    </source>
</evidence>
<keyword evidence="4" id="KW-1185">Reference proteome</keyword>
<dbReference type="Gene3D" id="1.20.1270.60">
    <property type="entry name" value="Arfaptin homology (AH) domain/BAR domain"/>
    <property type="match status" value="1"/>
</dbReference>
<proteinExistence type="predicted"/>
<feature type="region of interest" description="Disordered" evidence="1">
    <location>
        <begin position="374"/>
        <end position="403"/>
    </location>
</feature>
<dbReference type="InterPro" id="IPR001683">
    <property type="entry name" value="PX_dom"/>
</dbReference>
<dbReference type="SUPFAM" id="SSF64268">
    <property type="entry name" value="PX domain"/>
    <property type="match status" value="1"/>
</dbReference>
<feature type="compositionally biased region" description="Polar residues" evidence="1">
    <location>
        <begin position="218"/>
        <end position="245"/>
    </location>
</feature>
<reference evidence="3 4" key="1">
    <citation type="submission" date="2019-02" db="EMBL/GenBank/DDBJ databases">
        <title>Genome sequencing of the rare red list fungi Dentipellis fragilis.</title>
        <authorList>
            <person name="Buettner E."/>
            <person name="Kellner H."/>
        </authorList>
    </citation>
    <scope>NUCLEOTIDE SEQUENCE [LARGE SCALE GENOMIC DNA]</scope>
    <source>
        <strain evidence="3 4">DSM 105465</strain>
    </source>
</reference>
<dbReference type="EMBL" id="SEOQ01000689">
    <property type="protein sequence ID" value="TFY58324.1"/>
    <property type="molecule type" value="Genomic_DNA"/>
</dbReference>
<dbReference type="GO" id="GO:0005768">
    <property type="term" value="C:endosome"/>
    <property type="evidence" value="ECO:0007669"/>
    <property type="project" value="TreeGrafter"/>
</dbReference>
<evidence type="ECO:0000256" key="1">
    <source>
        <dbReference type="SAM" id="MobiDB-lite"/>
    </source>
</evidence>
<dbReference type="GO" id="GO:0035091">
    <property type="term" value="F:phosphatidylinositol binding"/>
    <property type="evidence" value="ECO:0007669"/>
    <property type="project" value="InterPro"/>
</dbReference>
<dbReference type="PANTHER" id="PTHR10555">
    <property type="entry name" value="SORTING NEXIN"/>
    <property type="match status" value="1"/>
</dbReference>
<gene>
    <name evidence="3" type="ORF">EVG20_g8192</name>
</gene>
<evidence type="ECO:0000313" key="4">
    <source>
        <dbReference type="Proteomes" id="UP000298327"/>
    </source>
</evidence>
<dbReference type="OrthoDB" id="271164at2759"/>
<dbReference type="GO" id="GO:0042147">
    <property type="term" value="P:retrograde transport, endosome to Golgi"/>
    <property type="evidence" value="ECO:0007669"/>
    <property type="project" value="TreeGrafter"/>
</dbReference>
<dbReference type="SMART" id="SM00312">
    <property type="entry name" value="PX"/>
    <property type="match status" value="1"/>
</dbReference>
<sequence>MPISSPKGWQGEDEGGGGDNDKPLRPRLITSEPLRRRRTVIQPTFVITVDDPQKVGDPIRGYIMYTIHTRTTSPLYSNSMFSDLRRYSDSLWLYETLSANNVGVVVPPVPEKSLFDRLKDQFEQQRQMVLETCITKTAHHLVLLKHVDPKLFLEGDSFSLCASRAPGLEIAQERGSGGLMYNLGLTGLTQTYVETDGVGVRYRIHCKLIRLWAHSHSGSTAKSHTSTPWRLSSATSSKPLRSFPSTEEAEPRASDARLDFDNTPKLVESELAQFEKERIEDSQKSLEKFLDGMIAGQKALIVAREGFQKELLAPNTYTFRYSDWLPVTRQRQTDNLIGSRVGGKRRPGIRVAIPESAELPNSVFESRMWQTCNGTDKGTRYTGGREPQSHPRSRAAAVAVTNR</sequence>
<protein>
    <recommendedName>
        <fullName evidence="2">PX domain-containing protein</fullName>
    </recommendedName>
</protein>
<accession>A0A4Y9Y735</accession>
<feature type="region of interest" description="Disordered" evidence="1">
    <location>
        <begin position="1"/>
        <end position="33"/>
    </location>
</feature>
<dbReference type="InterPro" id="IPR015404">
    <property type="entry name" value="Vps5_C"/>
</dbReference>
<feature type="domain" description="PX" evidence="2">
    <location>
        <begin position="43"/>
        <end position="159"/>
    </location>
</feature>
<evidence type="ECO:0000259" key="2">
    <source>
        <dbReference type="PROSITE" id="PS50195"/>
    </source>
</evidence>
<dbReference type="Gene3D" id="3.30.1520.10">
    <property type="entry name" value="Phox-like domain"/>
    <property type="match status" value="1"/>
</dbReference>
<dbReference type="Pfam" id="PF09325">
    <property type="entry name" value="Vps5"/>
    <property type="match status" value="1"/>
</dbReference>
<dbReference type="AlphaFoldDB" id="A0A4Y9Y735"/>
<dbReference type="PANTHER" id="PTHR10555:SF170">
    <property type="entry name" value="FI18122P1"/>
    <property type="match status" value="1"/>
</dbReference>
<feature type="compositionally biased region" description="Basic and acidic residues" evidence="1">
    <location>
        <begin position="249"/>
        <end position="260"/>
    </location>
</feature>
<dbReference type="InterPro" id="IPR027267">
    <property type="entry name" value="AH/BAR_dom_sf"/>
</dbReference>
<dbReference type="PROSITE" id="PS50195">
    <property type="entry name" value="PX"/>
    <property type="match status" value="1"/>
</dbReference>
<dbReference type="STRING" id="205917.A0A4Y9Y735"/>
<comment type="caution">
    <text evidence="3">The sequence shown here is derived from an EMBL/GenBank/DDBJ whole genome shotgun (WGS) entry which is preliminary data.</text>
</comment>
<dbReference type="GO" id="GO:0005829">
    <property type="term" value="C:cytosol"/>
    <property type="evidence" value="ECO:0007669"/>
    <property type="project" value="GOC"/>
</dbReference>
<feature type="region of interest" description="Disordered" evidence="1">
    <location>
        <begin position="218"/>
        <end position="260"/>
    </location>
</feature>
<dbReference type="Pfam" id="PF00787">
    <property type="entry name" value="PX"/>
    <property type="match status" value="1"/>
</dbReference>
<organism evidence="3 4">
    <name type="scientific">Dentipellis fragilis</name>
    <dbReference type="NCBI Taxonomy" id="205917"/>
    <lineage>
        <taxon>Eukaryota</taxon>
        <taxon>Fungi</taxon>
        <taxon>Dikarya</taxon>
        <taxon>Basidiomycota</taxon>
        <taxon>Agaricomycotina</taxon>
        <taxon>Agaricomycetes</taxon>
        <taxon>Russulales</taxon>
        <taxon>Hericiaceae</taxon>
        <taxon>Dentipellis</taxon>
    </lineage>
</organism>
<name>A0A4Y9Y735_9AGAM</name>
<dbReference type="GO" id="GO:0045053">
    <property type="term" value="P:protein retention in Golgi apparatus"/>
    <property type="evidence" value="ECO:0007669"/>
    <property type="project" value="TreeGrafter"/>
</dbReference>